<sequence length="91" mass="10760">YRYKSFDKSLYQQIEHNNLPFQIAVIDDASEEKFKEINKEITSLTCLYSCLEKNVGRSKIRNLFVKKFTTPYLLYLDCDVVITNNNFLPLI</sequence>
<proteinExistence type="predicted"/>
<dbReference type="InterPro" id="IPR029044">
    <property type="entry name" value="Nucleotide-diphossugar_trans"/>
</dbReference>
<dbReference type="InterPro" id="IPR001173">
    <property type="entry name" value="Glyco_trans_2-like"/>
</dbReference>
<dbReference type="Pfam" id="PF00535">
    <property type="entry name" value="Glycos_transf_2"/>
    <property type="match status" value="1"/>
</dbReference>
<feature type="non-terminal residue" evidence="2">
    <location>
        <position position="1"/>
    </location>
</feature>
<dbReference type="CDD" id="cd00761">
    <property type="entry name" value="Glyco_tranf_GTA_type"/>
    <property type="match status" value="1"/>
</dbReference>
<accession>A0A060CN10</accession>
<feature type="domain" description="Glycosyltransferase 2-like" evidence="1">
    <location>
        <begin position="9"/>
        <end position="90"/>
    </location>
</feature>
<dbReference type="Gene3D" id="3.90.550.10">
    <property type="entry name" value="Spore Coat Polysaccharide Biosynthesis Protein SpsA, Chain A"/>
    <property type="match status" value="1"/>
</dbReference>
<organism evidence="2">
    <name type="scientific">uncultured Riemerella sp</name>
    <dbReference type="NCBI Taxonomy" id="201354"/>
    <lineage>
        <taxon>Bacteria</taxon>
        <taxon>Pseudomonadati</taxon>
        <taxon>Bacteroidota</taxon>
        <taxon>Flavobacteriia</taxon>
        <taxon>Flavobacteriales</taxon>
        <taxon>Weeksellaceae</taxon>
        <taxon>Riemerella</taxon>
        <taxon>environmental samples</taxon>
    </lineage>
</organism>
<name>A0A060CN10_9FLAO</name>
<evidence type="ECO:0000259" key="1">
    <source>
        <dbReference type="Pfam" id="PF00535"/>
    </source>
</evidence>
<evidence type="ECO:0000313" key="2">
    <source>
        <dbReference type="EMBL" id="AIA94515.1"/>
    </source>
</evidence>
<reference evidence="2" key="1">
    <citation type="journal article" date="2013" name="Environ. Microbiol.">
        <title>Seasonally variable intestinal metagenomes of the red palm weevil (Rhynchophorus ferrugineus).</title>
        <authorList>
            <person name="Jia S."/>
            <person name="Zhang X."/>
            <person name="Zhang G."/>
            <person name="Yin A."/>
            <person name="Zhang S."/>
            <person name="Li F."/>
            <person name="Wang L."/>
            <person name="Zhao D."/>
            <person name="Yun Q."/>
            <person name="Tala"/>
            <person name="Wang J."/>
            <person name="Sun G."/>
            <person name="Baabdullah M."/>
            <person name="Yu X."/>
            <person name="Hu S."/>
            <person name="Al-Mssallem I.S."/>
            <person name="Yu J."/>
        </authorList>
    </citation>
    <scope>NUCLEOTIDE SEQUENCE</scope>
</reference>
<protein>
    <submittedName>
        <fullName evidence="2">CAZy families GT2 protein</fullName>
    </submittedName>
</protein>
<dbReference type="SUPFAM" id="SSF53448">
    <property type="entry name" value="Nucleotide-diphospho-sugar transferases"/>
    <property type="match status" value="1"/>
</dbReference>
<dbReference type="EMBL" id="KF127163">
    <property type="protein sequence ID" value="AIA94515.1"/>
    <property type="molecule type" value="Genomic_DNA"/>
</dbReference>
<dbReference type="AlphaFoldDB" id="A0A060CN10"/>